<comment type="similarity">
    <text evidence="1">Belongs to the sigma-70 factor family. ECF subfamily.</text>
</comment>
<dbReference type="InterPro" id="IPR039425">
    <property type="entry name" value="RNA_pol_sigma-70-like"/>
</dbReference>
<dbReference type="SUPFAM" id="SSF88659">
    <property type="entry name" value="Sigma3 and sigma4 domains of RNA polymerase sigma factors"/>
    <property type="match status" value="1"/>
</dbReference>
<dbReference type="Pfam" id="PF04542">
    <property type="entry name" value="Sigma70_r2"/>
    <property type="match status" value="1"/>
</dbReference>
<keyword evidence="3" id="KW-0731">Sigma factor</keyword>
<dbReference type="InterPro" id="IPR036388">
    <property type="entry name" value="WH-like_DNA-bd_sf"/>
</dbReference>
<accession>A0A928DRF9</accession>
<dbReference type="PANTHER" id="PTHR43133">
    <property type="entry name" value="RNA POLYMERASE ECF-TYPE SIGMA FACTO"/>
    <property type="match status" value="1"/>
</dbReference>
<feature type="domain" description="RNA polymerase sigma-70 region 2" evidence="6">
    <location>
        <begin position="28"/>
        <end position="93"/>
    </location>
</feature>
<dbReference type="InterPro" id="IPR013324">
    <property type="entry name" value="RNA_pol_sigma_r3/r4-like"/>
</dbReference>
<evidence type="ECO:0000256" key="1">
    <source>
        <dbReference type="ARBA" id="ARBA00010641"/>
    </source>
</evidence>
<reference evidence="8" key="1">
    <citation type="submission" date="2019-04" db="EMBL/GenBank/DDBJ databases">
        <title>Evolution of Biomass-Degrading Anaerobic Consortia Revealed by Metagenomics.</title>
        <authorList>
            <person name="Peng X."/>
        </authorList>
    </citation>
    <scope>NUCLEOTIDE SEQUENCE</scope>
    <source>
        <strain evidence="8">SIG66</strain>
    </source>
</reference>
<dbReference type="InterPro" id="IPR014284">
    <property type="entry name" value="RNA_pol_sigma-70_dom"/>
</dbReference>
<keyword evidence="4" id="KW-0238">DNA-binding</keyword>
<evidence type="ECO:0000256" key="2">
    <source>
        <dbReference type="ARBA" id="ARBA00023015"/>
    </source>
</evidence>
<evidence type="ECO:0000259" key="6">
    <source>
        <dbReference type="Pfam" id="PF04542"/>
    </source>
</evidence>
<dbReference type="Proteomes" id="UP000725649">
    <property type="component" value="Unassembled WGS sequence"/>
</dbReference>
<dbReference type="PANTHER" id="PTHR43133:SF8">
    <property type="entry name" value="RNA POLYMERASE SIGMA FACTOR HI_1459-RELATED"/>
    <property type="match status" value="1"/>
</dbReference>
<dbReference type="InterPro" id="IPR013249">
    <property type="entry name" value="RNA_pol_sigma70_r4_t2"/>
</dbReference>
<keyword evidence="2" id="KW-0805">Transcription regulation</keyword>
<dbReference type="Gene3D" id="1.10.10.10">
    <property type="entry name" value="Winged helix-like DNA-binding domain superfamily/Winged helix DNA-binding domain"/>
    <property type="match status" value="1"/>
</dbReference>
<comment type="caution">
    <text evidence="8">The sequence shown here is derived from an EMBL/GenBank/DDBJ whole genome shotgun (WGS) entry which is preliminary data.</text>
</comment>
<dbReference type="InterPro" id="IPR013325">
    <property type="entry name" value="RNA_pol_sigma_r2"/>
</dbReference>
<evidence type="ECO:0000256" key="4">
    <source>
        <dbReference type="ARBA" id="ARBA00023125"/>
    </source>
</evidence>
<evidence type="ECO:0000313" key="9">
    <source>
        <dbReference type="Proteomes" id="UP000725649"/>
    </source>
</evidence>
<dbReference type="CDD" id="cd06171">
    <property type="entry name" value="Sigma70_r4"/>
    <property type="match status" value="1"/>
</dbReference>
<sequence>MEDKFTERTDDQLVELFRAGNEKAFEELVYRYKNPLYQYIMSLVQDEGAAGDLFQEVFISFFKNVGKYEARGKFKSWLFLTARNRVFNFFRDRYKLSSLDQTDEEGNSVFHETLEDGQLAPLEELSGKEAEEMIRRASLQLPPRQREMIYLRQYLSFKEIAELLGRPLGTVLADCHRAVKKMRQLLEKQNHREVTL</sequence>
<evidence type="ECO:0000256" key="3">
    <source>
        <dbReference type="ARBA" id="ARBA00023082"/>
    </source>
</evidence>
<organism evidence="8 9">
    <name type="scientific">Candidatus Avelusimicrobium gallicola</name>
    <dbReference type="NCBI Taxonomy" id="2562704"/>
    <lineage>
        <taxon>Bacteria</taxon>
        <taxon>Pseudomonadati</taxon>
        <taxon>Elusimicrobiota</taxon>
        <taxon>Elusimicrobia</taxon>
        <taxon>Elusimicrobiales</taxon>
        <taxon>Elusimicrobiaceae</taxon>
        <taxon>Candidatus Avelusimicrobium</taxon>
    </lineage>
</organism>
<dbReference type="AlphaFoldDB" id="A0A928DRF9"/>
<gene>
    <name evidence="8" type="ORF">E7027_06695</name>
</gene>
<dbReference type="GO" id="GO:0003677">
    <property type="term" value="F:DNA binding"/>
    <property type="evidence" value="ECO:0007669"/>
    <property type="project" value="UniProtKB-KW"/>
</dbReference>
<dbReference type="GO" id="GO:0006352">
    <property type="term" value="P:DNA-templated transcription initiation"/>
    <property type="evidence" value="ECO:0007669"/>
    <property type="project" value="InterPro"/>
</dbReference>
<name>A0A928DRF9_9BACT</name>
<dbReference type="NCBIfam" id="TIGR02937">
    <property type="entry name" value="sigma70-ECF"/>
    <property type="match status" value="1"/>
</dbReference>
<evidence type="ECO:0000313" key="8">
    <source>
        <dbReference type="EMBL" id="MBE6421791.1"/>
    </source>
</evidence>
<dbReference type="InterPro" id="IPR007627">
    <property type="entry name" value="RNA_pol_sigma70_r2"/>
</dbReference>
<dbReference type="SUPFAM" id="SSF88946">
    <property type="entry name" value="Sigma2 domain of RNA polymerase sigma factors"/>
    <property type="match status" value="1"/>
</dbReference>
<dbReference type="Pfam" id="PF08281">
    <property type="entry name" value="Sigma70_r4_2"/>
    <property type="match status" value="1"/>
</dbReference>
<proteinExistence type="inferred from homology"/>
<protein>
    <submittedName>
        <fullName evidence="8">Sigma-70 family RNA polymerase sigma factor</fullName>
    </submittedName>
</protein>
<dbReference type="GO" id="GO:0016987">
    <property type="term" value="F:sigma factor activity"/>
    <property type="evidence" value="ECO:0007669"/>
    <property type="project" value="UniProtKB-KW"/>
</dbReference>
<dbReference type="EMBL" id="SUVG01000008">
    <property type="protein sequence ID" value="MBE6421791.1"/>
    <property type="molecule type" value="Genomic_DNA"/>
</dbReference>
<evidence type="ECO:0000256" key="5">
    <source>
        <dbReference type="ARBA" id="ARBA00023163"/>
    </source>
</evidence>
<feature type="domain" description="RNA polymerase sigma factor 70 region 4 type 2" evidence="7">
    <location>
        <begin position="132"/>
        <end position="182"/>
    </location>
</feature>
<keyword evidence="5" id="KW-0804">Transcription</keyword>
<dbReference type="Gene3D" id="1.10.1740.10">
    <property type="match status" value="1"/>
</dbReference>
<evidence type="ECO:0000259" key="7">
    <source>
        <dbReference type="Pfam" id="PF08281"/>
    </source>
</evidence>